<evidence type="ECO:0000313" key="1">
    <source>
        <dbReference type="EMBL" id="CRZ12038.1"/>
    </source>
</evidence>
<dbReference type="AlphaFoldDB" id="A0A0H5RDF7"/>
<accession>A0A0H5RDF7</accession>
<proteinExistence type="predicted"/>
<reference evidence="1" key="1">
    <citation type="submission" date="2015-04" db="EMBL/GenBank/DDBJ databases">
        <title>The genome sequence of the plant pathogenic Rhizarian Plasmodiophora brassicae reveals insights in its biotrophic life cycle and the origin of chitin synthesis.</title>
        <authorList>
            <person name="Schwelm A."/>
            <person name="Fogelqvist J."/>
            <person name="Knaust A."/>
            <person name="Julke S."/>
            <person name="Lilja T."/>
            <person name="Dhandapani V."/>
            <person name="Bonilla-Rosso G."/>
            <person name="Karlsson M."/>
            <person name="Shevchenko A."/>
            <person name="Choi S.R."/>
            <person name="Kim H.G."/>
            <person name="Park J.Y."/>
            <person name="Lim Y.P."/>
            <person name="Ludwig-Muller J."/>
            <person name="Dixelius C."/>
        </authorList>
    </citation>
    <scope>NUCLEOTIDE SEQUENCE</scope>
    <source>
        <tissue evidence="1">Potato root galls</tissue>
    </source>
</reference>
<protein>
    <submittedName>
        <fullName evidence="1">Uncharacterized protein</fullName>
    </submittedName>
</protein>
<sequence length="105" mass="11426">MSSSSLTRIIDGFDAVEKSTALRTLKSTVKTILQTFTGDPLDNDSLRHLTSFAGSLVKTDSLLSLSFMCSPVPAKGNTFQVCHHRLPDKHRSVSVDVGDVSLTWC</sequence>
<organism evidence="1">
    <name type="scientific">Spongospora subterranea</name>
    <dbReference type="NCBI Taxonomy" id="70186"/>
    <lineage>
        <taxon>Eukaryota</taxon>
        <taxon>Sar</taxon>
        <taxon>Rhizaria</taxon>
        <taxon>Endomyxa</taxon>
        <taxon>Phytomyxea</taxon>
        <taxon>Plasmodiophorida</taxon>
        <taxon>Plasmodiophoridae</taxon>
        <taxon>Spongospora</taxon>
    </lineage>
</organism>
<dbReference type="EMBL" id="HACM01011596">
    <property type="protein sequence ID" value="CRZ12038.1"/>
    <property type="molecule type" value="Transcribed_RNA"/>
</dbReference>
<name>A0A0H5RDF7_9EUKA</name>